<evidence type="ECO:0000256" key="2">
    <source>
        <dbReference type="ARBA" id="ARBA00017475"/>
    </source>
</evidence>
<reference evidence="4" key="1">
    <citation type="submission" date="2021-01" db="UniProtKB">
        <authorList>
            <consortium name="EnsemblMetazoa"/>
        </authorList>
    </citation>
    <scope>IDENTIFICATION</scope>
</reference>
<feature type="compositionally biased region" description="Basic and acidic residues" evidence="3">
    <location>
        <begin position="192"/>
        <end position="209"/>
    </location>
</feature>
<feature type="region of interest" description="Disordered" evidence="3">
    <location>
        <begin position="1"/>
        <end position="31"/>
    </location>
</feature>
<organism evidence="4 5">
    <name type="scientific">Varroa destructor</name>
    <name type="common">Honeybee mite</name>
    <dbReference type="NCBI Taxonomy" id="109461"/>
    <lineage>
        <taxon>Eukaryota</taxon>
        <taxon>Metazoa</taxon>
        <taxon>Ecdysozoa</taxon>
        <taxon>Arthropoda</taxon>
        <taxon>Chelicerata</taxon>
        <taxon>Arachnida</taxon>
        <taxon>Acari</taxon>
        <taxon>Parasitiformes</taxon>
        <taxon>Mesostigmata</taxon>
        <taxon>Gamasina</taxon>
        <taxon>Dermanyssoidea</taxon>
        <taxon>Varroidae</taxon>
        <taxon>Varroa</taxon>
    </lineage>
</organism>
<dbReference type="AlphaFoldDB" id="A0A7M7J7L7"/>
<dbReference type="PANTHER" id="PTHR13245:SF14">
    <property type="entry name" value="RRP15-LIKE PROTEIN"/>
    <property type="match status" value="1"/>
</dbReference>
<dbReference type="RefSeq" id="XP_022647355.1">
    <property type="nucleotide sequence ID" value="XM_022791620.1"/>
</dbReference>
<feature type="region of interest" description="Disordered" evidence="3">
    <location>
        <begin position="249"/>
        <end position="268"/>
    </location>
</feature>
<dbReference type="PANTHER" id="PTHR13245">
    <property type="entry name" value="RRP15-LIKE PROTEIN"/>
    <property type="match status" value="1"/>
</dbReference>
<dbReference type="Proteomes" id="UP000594260">
    <property type="component" value="Unplaced"/>
</dbReference>
<name>A0A7M7J7L7_VARDE</name>
<feature type="compositionally biased region" description="Polar residues" evidence="3">
    <location>
        <begin position="7"/>
        <end position="20"/>
    </location>
</feature>
<dbReference type="Pfam" id="PF07890">
    <property type="entry name" value="Rrp15p"/>
    <property type="match status" value="1"/>
</dbReference>
<comment type="similarity">
    <text evidence="1">Belongs to the RRP15 family.</text>
</comment>
<keyword evidence="5" id="KW-1185">Reference proteome</keyword>
<dbReference type="OMA" id="MQDERIT"/>
<dbReference type="GO" id="GO:0000470">
    <property type="term" value="P:maturation of LSU-rRNA"/>
    <property type="evidence" value="ECO:0007669"/>
    <property type="project" value="TreeGrafter"/>
</dbReference>
<evidence type="ECO:0000313" key="4">
    <source>
        <dbReference type="EnsemblMetazoa" id="XP_022647355"/>
    </source>
</evidence>
<dbReference type="KEGG" id="vde:111244451"/>
<evidence type="ECO:0000256" key="3">
    <source>
        <dbReference type="SAM" id="MobiDB-lite"/>
    </source>
</evidence>
<dbReference type="InParanoid" id="A0A7M7J7L7"/>
<protein>
    <recommendedName>
        <fullName evidence="2">RRP15-like protein</fullName>
    </recommendedName>
</protein>
<sequence length="268" mass="30928">MAIVGQEVNSPDTGITLRTGNDSEDDQVEQNKSLLKCNPSWASVFAKVLTQNPKIKKTKKTLVLAKAKKDADLKQQRKHKAQKLNAKAASKDSHHSRRKSFKIVDKEGNLVDVEELPSLNEQEKTDDEFSTDDEDCPVSRKKSALERQRLRRQRMQMDLLVPQPGDPYEKVLLRTATKGVVQLFNAVNEFQEEKRKQRDNESSDEDERRYKKGRFMETLNKIQEKKQKNGSVKLTSKWEALRDDFMTNSKMRDWDKQDSEANSGDDED</sequence>
<feature type="region of interest" description="Disordered" evidence="3">
    <location>
        <begin position="192"/>
        <end position="233"/>
    </location>
</feature>
<dbReference type="GO" id="GO:0030687">
    <property type="term" value="C:preribosome, large subunit precursor"/>
    <property type="evidence" value="ECO:0007669"/>
    <property type="project" value="TreeGrafter"/>
</dbReference>
<evidence type="ECO:0000313" key="5">
    <source>
        <dbReference type="Proteomes" id="UP000594260"/>
    </source>
</evidence>
<dbReference type="EnsemblMetazoa" id="XM_022791620">
    <property type="protein sequence ID" value="XP_022647355"/>
    <property type="gene ID" value="LOC111244451"/>
</dbReference>
<dbReference type="FunCoup" id="A0A7M7J7L7">
    <property type="interactions" value="502"/>
</dbReference>
<dbReference type="GeneID" id="111244451"/>
<feature type="region of interest" description="Disordered" evidence="3">
    <location>
        <begin position="67"/>
        <end position="101"/>
    </location>
</feature>
<dbReference type="GO" id="GO:0000460">
    <property type="term" value="P:maturation of 5.8S rRNA"/>
    <property type="evidence" value="ECO:0007669"/>
    <property type="project" value="TreeGrafter"/>
</dbReference>
<accession>A0A7M7J7L7</accession>
<feature type="region of interest" description="Disordered" evidence="3">
    <location>
        <begin position="114"/>
        <end position="143"/>
    </location>
</feature>
<dbReference type="InterPro" id="IPR012459">
    <property type="entry name" value="Rrp15"/>
</dbReference>
<evidence type="ECO:0000256" key="1">
    <source>
        <dbReference type="ARBA" id="ARBA00007462"/>
    </source>
</evidence>
<dbReference type="OrthoDB" id="20949at2759"/>
<feature type="compositionally biased region" description="Acidic residues" evidence="3">
    <location>
        <begin position="124"/>
        <end position="136"/>
    </location>
</feature>
<proteinExistence type="inferred from homology"/>
<feature type="compositionally biased region" description="Basic and acidic residues" evidence="3">
    <location>
        <begin position="249"/>
        <end position="259"/>
    </location>
</feature>